<dbReference type="Pfam" id="PF13556">
    <property type="entry name" value="HTH_30"/>
    <property type="match status" value="1"/>
</dbReference>
<evidence type="ECO:0000259" key="2">
    <source>
        <dbReference type="SMART" id="SM00065"/>
    </source>
</evidence>
<dbReference type="InterPro" id="IPR041522">
    <property type="entry name" value="CdaR_GGDEF"/>
</dbReference>
<comment type="caution">
    <text evidence="3">The sequence shown here is derived from an EMBL/GenBank/DDBJ whole genome shotgun (WGS) entry which is preliminary data.</text>
</comment>
<gene>
    <name evidence="3" type="ORF">OWR29_04160</name>
</gene>
<dbReference type="SMART" id="SM00065">
    <property type="entry name" value="GAF"/>
    <property type="match status" value="1"/>
</dbReference>
<name>A0ABT4ASG7_9ACTN</name>
<evidence type="ECO:0000256" key="1">
    <source>
        <dbReference type="ARBA" id="ARBA00006754"/>
    </source>
</evidence>
<proteinExistence type="inferred from homology"/>
<evidence type="ECO:0000313" key="4">
    <source>
        <dbReference type="Proteomes" id="UP001151002"/>
    </source>
</evidence>
<dbReference type="InterPro" id="IPR003018">
    <property type="entry name" value="GAF"/>
</dbReference>
<evidence type="ECO:0000313" key="3">
    <source>
        <dbReference type="EMBL" id="MCY1137181.1"/>
    </source>
</evidence>
<dbReference type="InterPro" id="IPR042070">
    <property type="entry name" value="PucR_C-HTH_sf"/>
</dbReference>
<dbReference type="Gene3D" id="3.30.450.40">
    <property type="match status" value="1"/>
</dbReference>
<feature type="domain" description="GAF" evidence="2">
    <location>
        <begin position="28"/>
        <end position="185"/>
    </location>
</feature>
<dbReference type="Gene3D" id="1.10.10.2840">
    <property type="entry name" value="PucR C-terminal helix-turn-helix domain"/>
    <property type="match status" value="1"/>
</dbReference>
<dbReference type="RefSeq" id="WP_267561014.1">
    <property type="nucleotide sequence ID" value="NZ_JAPNTZ010000001.1"/>
</dbReference>
<dbReference type="Proteomes" id="UP001151002">
    <property type="component" value="Unassembled WGS sequence"/>
</dbReference>
<dbReference type="Pfam" id="PF17853">
    <property type="entry name" value="GGDEF_2"/>
    <property type="match status" value="1"/>
</dbReference>
<reference evidence="3" key="1">
    <citation type="submission" date="2022-11" db="EMBL/GenBank/DDBJ databases">
        <authorList>
            <person name="Somphong A."/>
            <person name="Phongsopitanun W."/>
        </authorList>
    </citation>
    <scope>NUCLEOTIDE SEQUENCE</scope>
    <source>
        <strain evidence="3">Pm04-4</strain>
    </source>
</reference>
<sequence>MQTTGAVQLRQWLEAIAAIATALNRPVSLPEVLDLVSATASGLLGYDFCAVLLVDEPRRKLVITGAHGLSPRYIEQVNADHPVVLEPDDEPRAPSSRAFLTGTSVQVPDTVADATFLPWGGVARQQGYRSMISVPVFSAGVPVGTLNCYTRMPHEFGPGEQELLSLLADQAGVAIETARLREREAATIASLTKANTALRRGEEVHEQFTRVALRGGGVAGVAAALAELLRTSVVVLEEPSGVQLAAAGDDPVEDGQATLVVLGNETVARIVVPRSETPLAALDVRALEHAATVCALEVLRARTAHEVEWRLSGEVVSDLLAGNPAGLVTAAERAGRLGLDLTKPHAVIVVNGGPSARVLSVARSLAATAQPRALAGAIGDDVVLLWPAGAESEAERLLQQVRRIGAGPETAVAVSPLCHALTDYPSAYRRGRGAATIARLRGNADTVATFESLGVHGLLLQLQDVAELRRFAAETLAPIRNYDAARGTALEQTLRAYVTHDLNTAATAAALFVHPNTVNLRLRKAEQLLGVSTSQVRVLAELQVALSADDVADALAAPGSPNS</sequence>
<dbReference type="InterPro" id="IPR051448">
    <property type="entry name" value="CdaR-like_regulators"/>
</dbReference>
<dbReference type="SUPFAM" id="SSF55781">
    <property type="entry name" value="GAF domain-like"/>
    <property type="match status" value="1"/>
</dbReference>
<comment type="similarity">
    <text evidence="1">Belongs to the CdaR family.</text>
</comment>
<keyword evidence="4" id="KW-1185">Reference proteome</keyword>
<dbReference type="PANTHER" id="PTHR33744">
    <property type="entry name" value="CARBOHYDRATE DIACID REGULATOR"/>
    <property type="match status" value="1"/>
</dbReference>
<accession>A0ABT4ASG7</accession>
<protein>
    <submittedName>
        <fullName evidence="3">GAF domain-containing protein</fullName>
    </submittedName>
</protein>
<organism evidence="3 4">
    <name type="scientific">Paractinoplanes pyxinae</name>
    <dbReference type="NCBI Taxonomy" id="2997416"/>
    <lineage>
        <taxon>Bacteria</taxon>
        <taxon>Bacillati</taxon>
        <taxon>Actinomycetota</taxon>
        <taxon>Actinomycetes</taxon>
        <taxon>Micromonosporales</taxon>
        <taxon>Micromonosporaceae</taxon>
        <taxon>Paractinoplanes</taxon>
    </lineage>
</organism>
<dbReference type="Pfam" id="PF13185">
    <property type="entry name" value="GAF_2"/>
    <property type="match status" value="1"/>
</dbReference>
<dbReference type="InterPro" id="IPR029016">
    <property type="entry name" value="GAF-like_dom_sf"/>
</dbReference>
<dbReference type="InterPro" id="IPR025736">
    <property type="entry name" value="PucR_C-HTH_dom"/>
</dbReference>
<dbReference type="EMBL" id="JAPNTZ010000001">
    <property type="protein sequence ID" value="MCY1137181.1"/>
    <property type="molecule type" value="Genomic_DNA"/>
</dbReference>
<dbReference type="PANTHER" id="PTHR33744:SF1">
    <property type="entry name" value="DNA-BINDING TRANSCRIPTIONAL ACTIVATOR ADER"/>
    <property type="match status" value="1"/>
</dbReference>